<dbReference type="Pfam" id="PF04229">
    <property type="entry name" value="GrpB"/>
    <property type="match status" value="2"/>
</dbReference>
<dbReference type="PANTHER" id="PTHR34822">
    <property type="entry name" value="GRPB DOMAIN PROTEIN (AFU_ORTHOLOGUE AFUA_1G01530)"/>
    <property type="match status" value="1"/>
</dbReference>
<dbReference type="RefSeq" id="WP_382374801.1">
    <property type="nucleotide sequence ID" value="NZ_JBHRZI010000015.1"/>
</dbReference>
<name>A0ABV8BWF1_9PSEU</name>
<keyword evidence="2" id="KW-1185">Reference proteome</keyword>
<dbReference type="Gene3D" id="3.30.460.10">
    <property type="entry name" value="Beta Polymerase, domain 2"/>
    <property type="match status" value="2"/>
</dbReference>
<dbReference type="InterPro" id="IPR043519">
    <property type="entry name" value="NT_sf"/>
</dbReference>
<dbReference type="SUPFAM" id="SSF81301">
    <property type="entry name" value="Nucleotidyltransferase"/>
    <property type="match status" value="2"/>
</dbReference>
<evidence type="ECO:0000313" key="2">
    <source>
        <dbReference type="Proteomes" id="UP001595690"/>
    </source>
</evidence>
<proteinExistence type="predicted"/>
<dbReference type="InterPro" id="IPR007344">
    <property type="entry name" value="GrpB/CoaE"/>
</dbReference>
<sequence length="357" mass="40273">MNVELSDYDVAWPGLYERERSRILGVLPGAELEHIGSTSVPGLCAKPVIDLLLVVEDPDDEAAYVPALESAGYWVQVRESDWHLHRILKGPDTNVNLHVFGRGCAQVRRHVLFRDWLRAGDGDRELYARTKRELAAREWERVQDYARAKSAVVLEILSRAYVGSRLPSDVEYVTPSQVGNVRITLEEHNPEWAAWYAKQEARIRGALGDRVLRVEHVGSTSVPGLAAKPLIDIVLVVPDSHDEDAYVPALVEAGYYLRLREPGWYAHRLLKDHGPEVNLHVYSPACEDVERMLVFRDLLRGDEAARAEYEAVKRDLAARTWERGQDYADAKTRVVERLILRGLESAEARTCAGTPRG</sequence>
<dbReference type="EMBL" id="JBHRZI010000015">
    <property type="protein sequence ID" value="MFC3893902.1"/>
    <property type="molecule type" value="Genomic_DNA"/>
</dbReference>
<reference evidence="2" key="1">
    <citation type="journal article" date="2019" name="Int. J. Syst. Evol. Microbiol.">
        <title>The Global Catalogue of Microorganisms (GCM) 10K type strain sequencing project: providing services to taxonomists for standard genome sequencing and annotation.</title>
        <authorList>
            <consortium name="The Broad Institute Genomics Platform"/>
            <consortium name="The Broad Institute Genome Sequencing Center for Infectious Disease"/>
            <person name="Wu L."/>
            <person name="Ma J."/>
        </authorList>
    </citation>
    <scope>NUCLEOTIDE SEQUENCE [LARGE SCALE GENOMIC DNA]</scope>
    <source>
        <strain evidence="2">CGMCC 4.7405</strain>
    </source>
</reference>
<protein>
    <submittedName>
        <fullName evidence="1">GrpB family protein</fullName>
    </submittedName>
</protein>
<dbReference type="Proteomes" id="UP001595690">
    <property type="component" value="Unassembled WGS sequence"/>
</dbReference>
<accession>A0ABV8BWF1</accession>
<comment type="caution">
    <text evidence="1">The sequence shown here is derived from an EMBL/GenBank/DDBJ whole genome shotgun (WGS) entry which is preliminary data.</text>
</comment>
<evidence type="ECO:0000313" key="1">
    <source>
        <dbReference type="EMBL" id="MFC3893902.1"/>
    </source>
</evidence>
<gene>
    <name evidence="1" type="ORF">ACFOWZ_20695</name>
</gene>
<dbReference type="PANTHER" id="PTHR34822:SF1">
    <property type="entry name" value="GRPB FAMILY PROTEIN"/>
    <property type="match status" value="1"/>
</dbReference>
<organism evidence="1 2">
    <name type="scientific">Lentzea rhizosphaerae</name>
    <dbReference type="NCBI Taxonomy" id="2041025"/>
    <lineage>
        <taxon>Bacteria</taxon>
        <taxon>Bacillati</taxon>
        <taxon>Actinomycetota</taxon>
        <taxon>Actinomycetes</taxon>
        <taxon>Pseudonocardiales</taxon>
        <taxon>Pseudonocardiaceae</taxon>
        <taxon>Lentzea</taxon>
    </lineage>
</organism>